<organism evidence="2">
    <name type="scientific">marine sediment metagenome</name>
    <dbReference type="NCBI Taxonomy" id="412755"/>
    <lineage>
        <taxon>unclassified sequences</taxon>
        <taxon>metagenomes</taxon>
        <taxon>ecological metagenomes</taxon>
    </lineage>
</organism>
<comment type="caution">
    <text evidence="2">The sequence shown here is derived from an EMBL/GenBank/DDBJ whole genome shotgun (WGS) entry which is preliminary data.</text>
</comment>
<evidence type="ECO:0000256" key="1">
    <source>
        <dbReference type="SAM" id="MobiDB-lite"/>
    </source>
</evidence>
<feature type="region of interest" description="Disordered" evidence="1">
    <location>
        <begin position="180"/>
        <end position="226"/>
    </location>
</feature>
<dbReference type="AlphaFoldDB" id="A0A0F9LUQ8"/>
<gene>
    <name evidence="2" type="ORF">LCGC14_1464300</name>
</gene>
<reference evidence="2" key="1">
    <citation type="journal article" date="2015" name="Nature">
        <title>Complex archaea that bridge the gap between prokaryotes and eukaryotes.</title>
        <authorList>
            <person name="Spang A."/>
            <person name="Saw J.H."/>
            <person name="Jorgensen S.L."/>
            <person name="Zaremba-Niedzwiedzka K."/>
            <person name="Martijn J."/>
            <person name="Lind A.E."/>
            <person name="van Eijk R."/>
            <person name="Schleper C."/>
            <person name="Guy L."/>
            <person name="Ettema T.J."/>
        </authorList>
    </citation>
    <scope>NUCLEOTIDE SEQUENCE</scope>
</reference>
<evidence type="ECO:0000313" key="2">
    <source>
        <dbReference type="EMBL" id="KKM68100.1"/>
    </source>
</evidence>
<name>A0A0F9LUQ8_9ZZZZ</name>
<protein>
    <submittedName>
        <fullName evidence="2">Uncharacterized protein</fullName>
    </submittedName>
</protein>
<feature type="non-terminal residue" evidence="2">
    <location>
        <position position="1"/>
    </location>
</feature>
<dbReference type="EMBL" id="LAZR01010227">
    <property type="protein sequence ID" value="KKM68100.1"/>
    <property type="molecule type" value="Genomic_DNA"/>
</dbReference>
<proteinExistence type="predicted"/>
<feature type="compositionally biased region" description="Pro residues" evidence="1">
    <location>
        <begin position="217"/>
        <end position="226"/>
    </location>
</feature>
<sequence length="226" mass="23349">LGIFAPFGSTSGGMRYDNVPIPNGAKIDSAIVTCTSTFPQAFVGAVEVDIFLEQEDDPGDFAAPCTMWQRQLDAKAAGAVLTNWVTDYTDWTNLAEVDTPDFKAGVQQKTDDAGWVSGAAMVIFMADDGDSARRLTVSSFERDGLGPLFTVDYHLPPEGNPALSGTAYARGDARALAGVGADEPLPASGQADMPGLPRGGADLVGAPRGGAGTVTAIPPPGSGRQD</sequence>
<accession>A0A0F9LUQ8</accession>